<sequence>MTTYRLGSSSMVHTPGIIAWAINGYAFEDDQPQLLKTLCNTWSGIPEEAFKQLLAKEVPYTIEDETVVFSAEVDQ</sequence>
<dbReference type="Proteomes" id="UP001302666">
    <property type="component" value="Plasmid unnamed4"/>
</dbReference>
<evidence type="ECO:0000313" key="4">
    <source>
        <dbReference type="Proteomes" id="UP001302666"/>
    </source>
</evidence>
<name>A0A2T1AAJ9_TRISK</name>
<dbReference type="RefSeq" id="WP_106165046.1">
    <property type="nucleotide sequence ID" value="NZ_CP136707.1"/>
</dbReference>
<dbReference type="EMBL" id="PVUF01000014">
    <property type="protein sequence ID" value="PRZ45633.1"/>
    <property type="molecule type" value="Genomic_DNA"/>
</dbReference>
<protein>
    <submittedName>
        <fullName evidence="1">Uncharacterized protein</fullName>
    </submittedName>
</protein>
<dbReference type="Proteomes" id="UP000237718">
    <property type="component" value="Unassembled WGS sequence"/>
</dbReference>
<dbReference type="OrthoDB" id="7774282at2"/>
<evidence type="ECO:0000313" key="3">
    <source>
        <dbReference type="Proteomes" id="UP000237718"/>
    </source>
</evidence>
<accession>A0A2T1AAJ9</accession>
<keyword evidence="2" id="KW-0614">Plasmid</keyword>
<evidence type="ECO:0000313" key="1">
    <source>
        <dbReference type="EMBL" id="PRZ45633.1"/>
    </source>
</evidence>
<proteinExistence type="predicted"/>
<reference evidence="1 3" key="1">
    <citation type="submission" date="2018-03" db="EMBL/GenBank/DDBJ databases">
        <title>Genomic Encyclopedia of Archaeal and Bacterial Type Strains, Phase II (KMG-II): from individual species to whole genera.</title>
        <authorList>
            <person name="Goeker M."/>
        </authorList>
    </citation>
    <scope>NUCLEOTIDE SEQUENCE [LARGE SCALE GENOMIC DNA]</scope>
    <source>
        <strain evidence="1 3">DSM 25328</strain>
    </source>
</reference>
<organism evidence="1 3">
    <name type="scientific">Tritonibacter scottomollicae</name>
    <name type="common">Epibacterium scottomollicae</name>
    <dbReference type="NCBI Taxonomy" id="483013"/>
    <lineage>
        <taxon>Bacteria</taxon>
        <taxon>Pseudomonadati</taxon>
        <taxon>Pseudomonadota</taxon>
        <taxon>Alphaproteobacteria</taxon>
        <taxon>Rhodobacterales</taxon>
        <taxon>Paracoccaceae</taxon>
        <taxon>Tritonibacter</taxon>
    </lineage>
</organism>
<evidence type="ECO:0000313" key="2">
    <source>
        <dbReference type="EMBL" id="WOI35433.1"/>
    </source>
</evidence>
<keyword evidence="4" id="KW-1185">Reference proteome</keyword>
<reference evidence="2 4" key="2">
    <citation type="submission" date="2023-10" db="EMBL/GenBank/DDBJ databases">
        <title>Eight complete genome sequences of bacteria isolated from laboratory stock of Giant Kelp gametophytes.</title>
        <authorList>
            <person name="Tolentino B."/>
            <person name="Nuzhdin S."/>
        </authorList>
    </citation>
    <scope>NUCLEOTIDE SEQUENCE [LARGE SCALE GENOMIC DNA]</scope>
    <source>
        <strain evidence="2 4">LC.270.F.C4</strain>
        <plasmid evidence="2 4">unnamed4</plasmid>
    </source>
</reference>
<gene>
    <name evidence="1" type="ORF">CLV89_11484</name>
    <name evidence="2" type="ORF">R1T40_22095</name>
</gene>
<dbReference type="AlphaFoldDB" id="A0A2T1AAJ9"/>
<dbReference type="EMBL" id="CP136707">
    <property type="protein sequence ID" value="WOI35433.1"/>
    <property type="molecule type" value="Genomic_DNA"/>
</dbReference>
<geneLocation type="plasmid" evidence="2 4">
    <name>unnamed4</name>
</geneLocation>